<dbReference type="EMBL" id="MT144301">
    <property type="protein sequence ID" value="QJA51956.1"/>
    <property type="molecule type" value="Genomic_DNA"/>
</dbReference>
<accession>A0A6H1ZVJ8</accession>
<protein>
    <submittedName>
        <fullName evidence="1">Uncharacterized protein</fullName>
    </submittedName>
</protein>
<dbReference type="EMBL" id="MT143092">
    <property type="protein sequence ID" value="QJA92734.1"/>
    <property type="molecule type" value="Genomic_DNA"/>
</dbReference>
<organism evidence="1">
    <name type="scientific">viral metagenome</name>
    <dbReference type="NCBI Taxonomy" id="1070528"/>
    <lineage>
        <taxon>unclassified sequences</taxon>
        <taxon>metagenomes</taxon>
        <taxon>organismal metagenomes</taxon>
    </lineage>
</organism>
<gene>
    <name evidence="2" type="ORF">MM415B04498_0005</name>
    <name evidence="1" type="ORF">TM448A02405_0011</name>
</gene>
<evidence type="ECO:0000313" key="2">
    <source>
        <dbReference type="EMBL" id="QJA92734.1"/>
    </source>
</evidence>
<proteinExistence type="predicted"/>
<evidence type="ECO:0000313" key="1">
    <source>
        <dbReference type="EMBL" id="QJA51956.1"/>
    </source>
</evidence>
<sequence>MMNQGQPERERYIPNQLGRLEKAVGELEDFFGDLQGRLQYVRSEEVEKTTSEKEQEIALSCPAAESLRVQVLRIQSINNRIQNQLKLLEI</sequence>
<reference evidence="1" key="1">
    <citation type="submission" date="2020-03" db="EMBL/GenBank/DDBJ databases">
        <title>The deep terrestrial virosphere.</title>
        <authorList>
            <person name="Holmfeldt K."/>
            <person name="Nilsson E."/>
            <person name="Simone D."/>
            <person name="Lopez-Fernandez M."/>
            <person name="Wu X."/>
            <person name="de Brujin I."/>
            <person name="Lundin D."/>
            <person name="Andersson A."/>
            <person name="Bertilsson S."/>
            <person name="Dopson M."/>
        </authorList>
    </citation>
    <scope>NUCLEOTIDE SEQUENCE</scope>
    <source>
        <strain evidence="2">MM415B04498</strain>
        <strain evidence="1">TM448A02405</strain>
    </source>
</reference>
<name>A0A6H1ZVJ8_9ZZZZ</name>
<dbReference type="AlphaFoldDB" id="A0A6H1ZVJ8"/>